<dbReference type="PANTHER" id="PTHR10165">
    <property type="entry name" value="LIPID PHOSPHATE PHOSPHATASE"/>
    <property type="match status" value="1"/>
</dbReference>
<dbReference type="AlphaFoldDB" id="A0AAD8Q8X1"/>
<sequence>MPESPAPYARRSTRPRRGHWTPSLIGSYVFDWFVLAVAGGIATVLGVVEPNKRPFSVLDPNISFPFTEHETVPMWLAAIIAVGVPIIIIAAVCLVLVPGNTVPKGTPKSLVWKRKLWELHVGYLGLALAHVGAFFITNGMKNMFGKPRPDLLSRCQPDLDNIQNYIVGGTFPGITGLTGATGFGQLVSANICKNTDSHTLDDGFRSYPSGHSSSAAAGLIYLSLFLASKFAVTVPFVASDNGAESHSAFPSRLQKSGVDYEVLCRPPIYLLTIVVLPWFASIFIAGSRWFDFRHHGFDILFGYMIGIFTSIFAFRYYHLPIRQGAGWAWGPRSHDKAWWSGVGSYSYATEKGDFIRAGDEEEAYMSRPVAGQASSTQYVSKAGSNEGAEPEPRF</sequence>
<evidence type="ECO:0000256" key="7">
    <source>
        <dbReference type="SAM" id="Phobius"/>
    </source>
</evidence>
<feature type="compositionally biased region" description="Polar residues" evidence="6">
    <location>
        <begin position="372"/>
        <end position="383"/>
    </location>
</feature>
<dbReference type="PANTHER" id="PTHR10165:SF154">
    <property type="entry name" value="PAP2 DOMAIN PROTEIN (AFU_ORTHOLOGUE AFUA_1G09730)"/>
    <property type="match status" value="1"/>
</dbReference>
<proteinExistence type="inferred from homology"/>
<dbReference type="GO" id="GO:0046839">
    <property type="term" value="P:phospholipid dephosphorylation"/>
    <property type="evidence" value="ECO:0007669"/>
    <property type="project" value="TreeGrafter"/>
</dbReference>
<feature type="transmembrane region" description="Helical" evidence="7">
    <location>
        <begin position="215"/>
        <end position="238"/>
    </location>
</feature>
<feature type="transmembrane region" description="Helical" evidence="7">
    <location>
        <begin position="74"/>
        <end position="97"/>
    </location>
</feature>
<name>A0AAD8Q8X1_9PEZI</name>
<evidence type="ECO:0000256" key="1">
    <source>
        <dbReference type="ARBA" id="ARBA00004141"/>
    </source>
</evidence>
<evidence type="ECO:0000256" key="3">
    <source>
        <dbReference type="ARBA" id="ARBA00022692"/>
    </source>
</evidence>
<evidence type="ECO:0000256" key="4">
    <source>
        <dbReference type="ARBA" id="ARBA00022989"/>
    </source>
</evidence>
<feature type="domain" description="Phosphatidic acid phosphatase type 2/haloperoxidase" evidence="8">
    <location>
        <begin position="121"/>
        <end position="314"/>
    </location>
</feature>
<dbReference type="GeneID" id="85444976"/>
<comment type="subcellular location">
    <subcellularLocation>
        <location evidence="1">Membrane</location>
        <topology evidence="1">Multi-pass membrane protein</topology>
    </subcellularLocation>
</comment>
<evidence type="ECO:0000256" key="6">
    <source>
        <dbReference type="SAM" id="MobiDB-lite"/>
    </source>
</evidence>
<dbReference type="CDD" id="cd03390">
    <property type="entry name" value="PAP2_containing_1_like"/>
    <property type="match status" value="1"/>
</dbReference>
<dbReference type="SMART" id="SM00014">
    <property type="entry name" value="acidPPc"/>
    <property type="match status" value="1"/>
</dbReference>
<comment type="caution">
    <text evidence="9">The sequence shown here is derived from an EMBL/GenBank/DDBJ whole genome shotgun (WGS) entry which is preliminary data.</text>
</comment>
<accession>A0AAD8Q8X1</accession>
<dbReference type="InterPro" id="IPR036938">
    <property type="entry name" value="PAP2/HPO_sf"/>
</dbReference>
<keyword evidence="3 7" id="KW-0812">Transmembrane</keyword>
<feature type="transmembrane region" description="Helical" evidence="7">
    <location>
        <begin position="25"/>
        <end position="48"/>
    </location>
</feature>
<dbReference type="Gene3D" id="1.20.144.10">
    <property type="entry name" value="Phosphatidic acid phosphatase type 2/haloperoxidase"/>
    <property type="match status" value="1"/>
</dbReference>
<feature type="transmembrane region" description="Helical" evidence="7">
    <location>
        <begin position="117"/>
        <end position="136"/>
    </location>
</feature>
<feature type="transmembrane region" description="Helical" evidence="7">
    <location>
        <begin position="268"/>
        <end position="287"/>
    </location>
</feature>
<evidence type="ECO:0000259" key="8">
    <source>
        <dbReference type="SMART" id="SM00014"/>
    </source>
</evidence>
<organism evidence="9 10">
    <name type="scientific">Colletotrichum navitas</name>
    <dbReference type="NCBI Taxonomy" id="681940"/>
    <lineage>
        <taxon>Eukaryota</taxon>
        <taxon>Fungi</taxon>
        <taxon>Dikarya</taxon>
        <taxon>Ascomycota</taxon>
        <taxon>Pezizomycotina</taxon>
        <taxon>Sordariomycetes</taxon>
        <taxon>Hypocreomycetidae</taxon>
        <taxon>Glomerellales</taxon>
        <taxon>Glomerellaceae</taxon>
        <taxon>Colletotrichum</taxon>
        <taxon>Colletotrichum graminicola species complex</taxon>
    </lineage>
</organism>
<evidence type="ECO:0000313" key="10">
    <source>
        <dbReference type="Proteomes" id="UP001230504"/>
    </source>
</evidence>
<evidence type="ECO:0000256" key="2">
    <source>
        <dbReference type="ARBA" id="ARBA00008816"/>
    </source>
</evidence>
<gene>
    <name evidence="9" type="ORF">LY79DRAFT_587167</name>
</gene>
<dbReference type="Pfam" id="PF01569">
    <property type="entry name" value="PAP2"/>
    <property type="match status" value="1"/>
</dbReference>
<dbReference type="EMBL" id="JAHLJV010000006">
    <property type="protein sequence ID" value="KAK1598072.1"/>
    <property type="molecule type" value="Genomic_DNA"/>
</dbReference>
<reference evidence="9" key="1">
    <citation type="submission" date="2021-06" db="EMBL/GenBank/DDBJ databases">
        <title>Comparative genomics, transcriptomics and evolutionary studies reveal genomic signatures of adaptation to plant cell wall in hemibiotrophic fungi.</title>
        <authorList>
            <consortium name="DOE Joint Genome Institute"/>
            <person name="Baroncelli R."/>
            <person name="Diaz J.F."/>
            <person name="Benocci T."/>
            <person name="Peng M."/>
            <person name="Battaglia E."/>
            <person name="Haridas S."/>
            <person name="Andreopoulos W."/>
            <person name="Labutti K."/>
            <person name="Pangilinan J."/>
            <person name="Floch G.L."/>
            <person name="Makela M.R."/>
            <person name="Henrissat B."/>
            <person name="Grigoriev I.V."/>
            <person name="Crouch J.A."/>
            <person name="De Vries R.P."/>
            <person name="Sukno S.A."/>
            <person name="Thon M.R."/>
        </authorList>
    </citation>
    <scope>NUCLEOTIDE SEQUENCE</scope>
    <source>
        <strain evidence="9">CBS 125086</strain>
    </source>
</reference>
<keyword evidence="10" id="KW-1185">Reference proteome</keyword>
<dbReference type="Proteomes" id="UP001230504">
    <property type="component" value="Unassembled WGS sequence"/>
</dbReference>
<dbReference type="GO" id="GO:0016020">
    <property type="term" value="C:membrane"/>
    <property type="evidence" value="ECO:0007669"/>
    <property type="project" value="UniProtKB-SubCell"/>
</dbReference>
<dbReference type="RefSeq" id="XP_060418817.1">
    <property type="nucleotide sequence ID" value="XM_060560736.1"/>
</dbReference>
<feature type="transmembrane region" description="Helical" evidence="7">
    <location>
        <begin position="299"/>
        <end position="317"/>
    </location>
</feature>
<evidence type="ECO:0000313" key="9">
    <source>
        <dbReference type="EMBL" id="KAK1598072.1"/>
    </source>
</evidence>
<dbReference type="GO" id="GO:0006644">
    <property type="term" value="P:phospholipid metabolic process"/>
    <property type="evidence" value="ECO:0007669"/>
    <property type="project" value="InterPro"/>
</dbReference>
<keyword evidence="4 7" id="KW-1133">Transmembrane helix</keyword>
<protein>
    <submittedName>
        <fullName evidence="9">PAP2 superfamily protein</fullName>
    </submittedName>
</protein>
<feature type="region of interest" description="Disordered" evidence="6">
    <location>
        <begin position="367"/>
        <end position="394"/>
    </location>
</feature>
<dbReference type="SUPFAM" id="SSF48317">
    <property type="entry name" value="Acid phosphatase/Vanadium-dependent haloperoxidase"/>
    <property type="match status" value="1"/>
</dbReference>
<keyword evidence="5 7" id="KW-0472">Membrane</keyword>
<comment type="similarity">
    <text evidence="2">Belongs to the PA-phosphatase related phosphoesterase family.</text>
</comment>
<dbReference type="InterPro" id="IPR043216">
    <property type="entry name" value="PAP-like"/>
</dbReference>
<evidence type="ECO:0000256" key="5">
    <source>
        <dbReference type="ARBA" id="ARBA00023136"/>
    </source>
</evidence>
<dbReference type="InterPro" id="IPR000326">
    <property type="entry name" value="PAP2/HPO"/>
</dbReference>
<dbReference type="GO" id="GO:0008195">
    <property type="term" value="F:phosphatidate phosphatase activity"/>
    <property type="evidence" value="ECO:0007669"/>
    <property type="project" value="TreeGrafter"/>
</dbReference>